<feature type="domain" description="HTH luxR-type" evidence="6">
    <location>
        <begin position="142"/>
        <end position="207"/>
    </location>
</feature>
<dbReference type="InterPro" id="IPR058245">
    <property type="entry name" value="NreC/VraR/RcsB-like_REC"/>
</dbReference>
<dbReference type="InterPro" id="IPR001789">
    <property type="entry name" value="Sig_transdc_resp-reg_receiver"/>
</dbReference>
<evidence type="ECO:0000313" key="9">
    <source>
        <dbReference type="Proteomes" id="UP000600565"/>
    </source>
</evidence>
<dbReference type="EMBL" id="JACSPW010000011">
    <property type="protein sequence ID" value="MBD8033825.1"/>
    <property type="molecule type" value="Genomic_DNA"/>
</dbReference>
<feature type="domain" description="Response regulatory" evidence="7">
    <location>
        <begin position="2"/>
        <end position="118"/>
    </location>
</feature>
<dbReference type="PANTHER" id="PTHR45566:SF2">
    <property type="entry name" value="NARL SUBFAMILY"/>
    <property type="match status" value="1"/>
</dbReference>
<dbReference type="Gene3D" id="3.40.50.2300">
    <property type="match status" value="1"/>
</dbReference>
<dbReference type="PROSITE" id="PS50043">
    <property type="entry name" value="HTH_LUXR_2"/>
    <property type="match status" value="1"/>
</dbReference>
<keyword evidence="3" id="KW-0238">DNA-binding</keyword>
<organism evidence="8 9">
    <name type="scientific">Solibacillus merdavium</name>
    <dbReference type="NCBI Taxonomy" id="2762218"/>
    <lineage>
        <taxon>Bacteria</taxon>
        <taxon>Bacillati</taxon>
        <taxon>Bacillota</taxon>
        <taxon>Bacilli</taxon>
        <taxon>Bacillales</taxon>
        <taxon>Caryophanaceae</taxon>
        <taxon>Solibacillus</taxon>
    </lineage>
</organism>
<sequence length="217" mass="24503">MKILLVNDQAIIRRGLISILSTDDKLEIIEEAGNTQEALDMLQKEMPDLAIIDFQIGDECGLKLINEARKLGCKCKFAVLTFLKDIESFQRAMAMDVVGYISLNSHPEELIYAIQLIQKGRKYYDPDLIDMLVQTQKESPIDDSRLALLTSKEKEVLEKLGMGFSNKQIARSLYISENTVKKHVSQVLSKLELGDRTQVALFANETGLVQFKHDVVV</sequence>
<keyword evidence="4" id="KW-0804">Transcription</keyword>
<dbReference type="SUPFAM" id="SSF46894">
    <property type="entry name" value="C-terminal effector domain of the bipartite response regulators"/>
    <property type="match status" value="1"/>
</dbReference>
<dbReference type="InterPro" id="IPR051015">
    <property type="entry name" value="EvgA-like"/>
</dbReference>
<keyword evidence="1 5" id="KW-0597">Phosphoprotein</keyword>
<keyword evidence="9" id="KW-1185">Reference proteome</keyword>
<dbReference type="InterPro" id="IPR011006">
    <property type="entry name" value="CheY-like_superfamily"/>
</dbReference>
<name>A0ABR8XPK1_9BACL</name>
<dbReference type="CDD" id="cd06170">
    <property type="entry name" value="LuxR_C_like"/>
    <property type="match status" value="1"/>
</dbReference>
<evidence type="ECO:0000256" key="1">
    <source>
        <dbReference type="ARBA" id="ARBA00022553"/>
    </source>
</evidence>
<comment type="caution">
    <text evidence="8">The sequence shown here is derived from an EMBL/GenBank/DDBJ whole genome shotgun (WGS) entry which is preliminary data.</text>
</comment>
<dbReference type="SMART" id="SM00421">
    <property type="entry name" value="HTH_LUXR"/>
    <property type="match status" value="1"/>
</dbReference>
<accession>A0ABR8XPK1</accession>
<gene>
    <name evidence="8" type="ORF">H9632_12210</name>
</gene>
<evidence type="ECO:0000259" key="6">
    <source>
        <dbReference type="PROSITE" id="PS50043"/>
    </source>
</evidence>
<dbReference type="InterPro" id="IPR016032">
    <property type="entry name" value="Sig_transdc_resp-reg_C-effctor"/>
</dbReference>
<dbReference type="CDD" id="cd17535">
    <property type="entry name" value="REC_NarL-like"/>
    <property type="match status" value="1"/>
</dbReference>
<dbReference type="PANTHER" id="PTHR45566">
    <property type="entry name" value="HTH-TYPE TRANSCRIPTIONAL REGULATOR YHJB-RELATED"/>
    <property type="match status" value="1"/>
</dbReference>
<dbReference type="SUPFAM" id="SSF52172">
    <property type="entry name" value="CheY-like"/>
    <property type="match status" value="1"/>
</dbReference>
<keyword evidence="2" id="KW-0805">Transcription regulation</keyword>
<evidence type="ECO:0000313" key="8">
    <source>
        <dbReference type="EMBL" id="MBD8033825.1"/>
    </source>
</evidence>
<evidence type="ECO:0000256" key="3">
    <source>
        <dbReference type="ARBA" id="ARBA00023125"/>
    </source>
</evidence>
<dbReference type="InterPro" id="IPR000792">
    <property type="entry name" value="Tscrpt_reg_LuxR_C"/>
</dbReference>
<evidence type="ECO:0000256" key="5">
    <source>
        <dbReference type="PROSITE-ProRule" id="PRU00169"/>
    </source>
</evidence>
<dbReference type="SMART" id="SM00448">
    <property type="entry name" value="REC"/>
    <property type="match status" value="1"/>
</dbReference>
<proteinExistence type="predicted"/>
<dbReference type="RefSeq" id="WP_191704347.1">
    <property type="nucleotide sequence ID" value="NZ_JACSPW010000011.1"/>
</dbReference>
<protein>
    <submittedName>
        <fullName evidence="8">Response regulator transcription factor</fullName>
    </submittedName>
</protein>
<evidence type="ECO:0000259" key="7">
    <source>
        <dbReference type="PROSITE" id="PS50110"/>
    </source>
</evidence>
<dbReference type="Proteomes" id="UP000600565">
    <property type="component" value="Unassembled WGS sequence"/>
</dbReference>
<evidence type="ECO:0000256" key="2">
    <source>
        <dbReference type="ARBA" id="ARBA00023015"/>
    </source>
</evidence>
<dbReference type="PROSITE" id="PS50110">
    <property type="entry name" value="RESPONSE_REGULATORY"/>
    <property type="match status" value="1"/>
</dbReference>
<evidence type="ECO:0000256" key="4">
    <source>
        <dbReference type="ARBA" id="ARBA00023163"/>
    </source>
</evidence>
<reference evidence="8 9" key="1">
    <citation type="submission" date="2020-08" db="EMBL/GenBank/DDBJ databases">
        <title>A Genomic Blueprint of the Chicken Gut Microbiome.</title>
        <authorList>
            <person name="Gilroy R."/>
            <person name="Ravi A."/>
            <person name="Getino M."/>
            <person name="Pursley I."/>
            <person name="Horton D.L."/>
            <person name="Alikhan N.-F."/>
            <person name="Baker D."/>
            <person name="Gharbi K."/>
            <person name="Hall N."/>
            <person name="Watson M."/>
            <person name="Adriaenssens E.M."/>
            <person name="Foster-Nyarko E."/>
            <person name="Jarju S."/>
            <person name="Secka A."/>
            <person name="Antonio M."/>
            <person name="Oren A."/>
            <person name="Chaudhuri R."/>
            <person name="La Ragione R.M."/>
            <person name="Hildebrand F."/>
            <person name="Pallen M.J."/>
        </authorList>
    </citation>
    <scope>NUCLEOTIDE SEQUENCE [LARGE SCALE GENOMIC DNA]</scope>
    <source>
        <strain evidence="8 9">Sa1YVA6</strain>
    </source>
</reference>
<feature type="modified residue" description="4-aspartylphosphate" evidence="5">
    <location>
        <position position="53"/>
    </location>
</feature>
<dbReference type="Pfam" id="PF00072">
    <property type="entry name" value="Response_reg"/>
    <property type="match status" value="1"/>
</dbReference>
<dbReference type="PRINTS" id="PR00038">
    <property type="entry name" value="HTHLUXR"/>
</dbReference>
<dbReference type="Pfam" id="PF00196">
    <property type="entry name" value="GerE"/>
    <property type="match status" value="1"/>
</dbReference>